<evidence type="ECO:0000313" key="4">
    <source>
        <dbReference type="Proteomes" id="UP001189429"/>
    </source>
</evidence>
<sequence>PSVATSPLRLSGAPRSCPGRAPPAGSQRPMAQSRAAGALLPLALAALAALLLGQAFTAPAAARAAPPAGAEGAPLARGPGAEARQLQSGRGAAAAEDEEEDDGTRPIVGVPAAVLWFGTIVTLFAVFSTTIMGSYSSTPFEKEPQPAFSSQTFHGLSGTPGPSQPSPPPPPVATTTCAAANARNPSLVRARPQLIQLSYSRGFVSTARRV</sequence>
<dbReference type="EMBL" id="CAUYUJ010005803">
    <property type="protein sequence ID" value="CAK0815035.1"/>
    <property type="molecule type" value="Genomic_DNA"/>
</dbReference>
<dbReference type="Proteomes" id="UP001189429">
    <property type="component" value="Unassembled WGS sequence"/>
</dbReference>
<feature type="region of interest" description="Disordered" evidence="1">
    <location>
        <begin position="66"/>
        <end position="105"/>
    </location>
</feature>
<feature type="non-terminal residue" evidence="3">
    <location>
        <position position="1"/>
    </location>
</feature>
<evidence type="ECO:0000256" key="1">
    <source>
        <dbReference type="SAM" id="MobiDB-lite"/>
    </source>
</evidence>
<keyword evidence="4" id="KW-1185">Reference proteome</keyword>
<feature type="compositionally biased region" description="Pro residues" evidence="1">
    <location>
        <begin position="162"/>
        <end position="172"/>
    </location>
</feature>
<feature type="region of interest" description="Disordered" evidence="1">
    <location>
        <begin position="1"/>
        <end position="32"/>
    </location>
</feature>
<keyword evidence="2" id="KW-0472">Membrane</keyword>
<accession>A0ABN9R836</accession>
<feature type="transmembrane region" description="Helical" evidence="2">
    <location>
        <begin position="113"/>
        <end position="135"/>
    </location>
</feature>
<feature type="compositionally biased region" description="Low complexity" evidence="1">
    <location>
        <begin position="66"/>
        <end position="84"/>
    </location>
</feature>
<feature type="region of interest" description="Disordered" evidence="1">
    <location>
        <begin position="138"/>
        <end position="175"/>
    </location>
</feature>
<protein>
    <submittedName>
        <fullName evidence="3">Uncharacterized protein</fullName>
    </submittedName>
</protein>
<keyword evidence="2" id="KW-0812">Transmembrane</keyword>
<comment type="caution">
    <text evidence="3">The sequence shown here is derived from an EMBL/GenBank/DDBJ whole genome shotgun (WGS) entry which is preliminary data.</text>
</comment>
<gene>
    <name evidence="3" type="ORF">PCOR1329_LOCUS18469</name>
</gene>
<proteinExistence type="predicted"/>
<organism evidence="3 4">
    <name type="scientific">Prorocentrum cordatum</name>
    <dbReference type="NCBI Taxonomy" id="2364126"/>
    <lineage>
        <taxon>Eukaryota</taxon>
        <taxon>Sar</taxon>
        <taxon>Alveolata</taxon>
        <taxon>Dinophyceae</taxon>
        <taxon>Prorocentrales</taxon>
        <taxon>Prorocentraceae</taxon>
        <taxon>Prorocentrum</taxon>
    </lineage>
</organism>
<name>A0ABN9R836_9DINO</name>
<reference evidence="3" key="1">
    <citation type="submission" date="2023-10" db="EMBL/GenBank/DDBJ databases">
        <authorList>
            <person name="Chen Y."/>
            <person name="Shah S."/>
            <person name="Dougan E. K."/>
            <person name="Thang M."/>
            <person name="Chan C."/>
        </authorList>
    </citation>
    <scope>NUCLEOTIDE SEQUENCE [LARGE SCALE GENOMIC DNA]</scope>
</reference>
<keyword evidence="2" id="KW-1133">Transmembrane helix</keyword>
<evidence type="ECO:0000256" key="2">
    <source>
        <dbReference type="SAM" id="Phobius"/>
    </source>
</evidence>
<evidence type="ECO:0000313" key="3">
    <source>
        <dbReference type="EMBL" id="CAK0815035.1"/>
    </source>
</evidence>